<evidence type="ECO:0000313" key="3">
    <source>
        <dbReference type="EMBL" id="RCN56883.1"/>
    </source>
</evidence>
<dbReference type="AlphaFoldDB" id="A0A368HEN0"/>
<reference evidence="3 4" key="1">
    <citation type="submission" date="2018-02" db="EMBL/GenBank/DDBJ databases">
        <title>Insights into the biology of acidophilic members of the Acidiferrobacteraceae family derived from comparative genomic analyses.</title>
        <authorList>
            <person name="Issotta F."/>
            <person name="Thyssen C."/>
            <person name="Mena C."/>
            <person name="Moya A."/>
            <person name="Bellenberg S."/>
            <person name="Sproer C."/>
            <person name="Covarrubias P.C."/>
            <person name="Sand W."/>
            <person name="Quatrini R."/>
            <person name="Vera M."/>
        </authorList>
    </citation>
    <scope>NUCLEOTIDE SEQUENCE [LARGE SCALE GENOMIC DNA]</scope>
    <source>
        <strain evidence="4">m-1</strain>
    </source>
</reference>
<dbReference type="Gene3D" id="2.40.160.20">
    <property type="match status" value="1"/>
</dbReference>
<dbReference type="Proteomes" id="UP000253250">
    <property type="component" value="Unassembled WGS sequence"/>
</dbReference>
<gene>
    <name evidence="3" type="ORF">C4900_14185</name>
</gene>
<feature type="domain" description="Outer membrane protein beta-barrel" evidence="2">
    <location>
        <begin position="39"/>
        <end position="204"/>
    </location>
</feature>
<proteinExistence type="predicted"/>
<dbReference type="InterPro" id="IPR027385">
    <property type="entry name" value="Beta-barrel_OMP"/>
</dbReference>
<organism evidence="3 4">
    <name type="scientific">Acidiferrobacter thiooxydans</name>
    <dbReference type="NCBI Taxonomy" id="163359"/>
    <lineage>
        <taxon>Bacteria</taxon>
        <taxon>Pseudomonadati</taxon>
        <taxon>Pseudomonadota</taxon>
        <taxon>Gammaproteobacteria</taxon>
        <taxon>Acidiferrobacterales</taxon>
        <taxon>Acidiferrobacteraceae</taxon>
        <taxon>Acidiferrobacter</taxon>
    </lineage>
</organism>
<accession>A0A368HEN0</accession>
<keyword evidence="1" id="KW-0732">Signal</keyword>
<evidence type="ECO:0000313" key="4">
    <source>
        <dbReference type="Proteomes" id="UP000253250"/>
    </source>
</evidence>
<dbReference type="InterPro" id="IPR011250">
    <property type="entry name" value="OMP/PagP_B-barrel"/>
</dbReference>
<dbReference type="OrthoDB" id="5735897at2"/>
<comment type="caution">
    <text evidence="3">The sequence shown here is derived from an EMBL/GenBank/DDBJ whole genome shotgun (WGS) entry which is preliminary data.</text>
</comment>
<name>A0A368HEN0_9GAMM</name>
<dbReference type="EMBL" id="PSYR01000002">
    <property type="protein sequence ID" value="RCN56883.1"/>
    <property type="molecule type" value="Genomic_DNA"/>
</dbReference>
<protein>
    <submittedName>
        <fullName evidence="3">Porin family protein</fullName>
    </submittedName>
</protein>
<evidence type="ECO:0000256" key="1">
    <source>
        <dbReference type="ARBA" id="ARBA00022729"/>
    </source>
</evidence>
<dbReference type="SUPFAM" id="SSF56925">
    <property type="entry name" value="OMPA-like"/>
    <property type="match status" value="1"/>
</dbReference>
<evidence type="ECO:0000259" key="2">
    <source>
        <dbReference type="Pfam" id="PF13505"/>
    </source>
</evidence>
<dbReference type="Pfam" id="PF13505">
    <property type="entry name" value="OMP_b-brl"/>
    <property type="match status" value="1"/>
</dbReference>
<keyword evidence="4" id="KW-1185">Reference proteome</keyword>
<sequence length="216" mass="23451">MRAPGKRAGNFLVQPCEVRNGGHAMIRKGALVKTGIMAAFTLAPVVASAHYWGAPQSGLYIGAGGGGARNRNLSSSIPGPFVNFKRTQPAWKAFIGYAFNRFFAIQGGYQNLGTDSIGTPVGSEKIRNRGYDVNGLLSFPFTPVFSLFIEGGGSRFRTRTVTPVSTTLTYDGTHPDYGAGVQINLARHLALRGQWQQFLIPHNDTQFYSGSLLFRF</sequence>